<evidence type="ECO:0000256" key="1">
    <source>
        <dbReference type="SAM" id="Phobius"/>
    </source>
</evidence>
<feature type="non-terminal residue" evidence="2">
    <location>
        <position position="1"/>
    </location>
</feature>
<evidence type="ECO:0000313" key="2">
    <source>
        <dbReference type="EMBL" id="KZP06368.1"/>
    </source>
</evidence>
<accession>A0A167WQJ0</accession>
<keyword evidence="1" id="KW-0812">Transmembrane</keyword>
<name>A0A167WQJ0_9AGAM</name>
<evidence type="ECO:0000313" key="3">
    <source>
        <dbReference type="Proteomes" id="UP000076532"/>
    </source>
</evidence>
<keyword evidence="1" id="KW-0472">Membrane</keyword>
<reference evidence="2 3" key="1">
    <citation type="journal article" date="2016" name="Mol. Biol. Evol.">
        <title>Comparative Genomics of Early-Diverging Mushroom-Forming Fungi Provides Insights into the Origins of Lignocellulose Decay Capabilities.</title>
        <authorList>
            <person name="Nagy L.G."/>
            <person name="Riley R."/>
            <person name="Tritt A."/>
            <person name="Adam C."/>
            <person name="Daum C."/>
            <person name="Floudas D."/>
            <person name="Sun H."/>
            <person name="Yadav J.S."/>
            <person name="Pangilinan J."/>
            <person name="Larsson K.H."/>
            <person name="Matsuura K."/>
            <person name="Barry K."/>
            <person name="Labutti K."/>
            <person name="Kuo R."/>
            <person name="Ohm R.A."/>
            <person name="Bhattacharya S.S."/>
            <person name="Shirouzu T."/>
            <person name="Yoshinaga Y."/>
            <person name="Martin F.M."/>
            <person name="Grigoriev I.V."/>
            <person name="Hibbett D.S."/>
        </authorList>
    </citation>
    <scope>NUCLEOTIDE SEQUENCE [LARGE SCALE GENOMIC DNA]</scope>
    <source>
        <strain evidence="2 3">CBS 109695</strain>
    </source>
</reference>
<keyword evidence="3" id="KW-1185">Reference proteome</keyword>
<gene>
    <name evidence="2" type="ORF">FIBSPDRAFT_876597</name>
</gene>
<dbReference type="EMBL" id="KV417791">
    <property type="protein sequence ID" value="KZP06368.1"/>
    <property type="molecule type" value="Genomic_DNA"/>
</dbReference>
<sequence length="57" mass="6124">LSSASMSSVETDYVILNRQDGLPSPSRLWSSSDTVGLVIICSGRFVLALLLFSFAES</sequence>
<proteinExistence type="predicted"/>
<keyword evidence="1" id="KW-1133">Transmembrane helix</keyword>
<protein>
    <submittedName>
        <fullName evidence="2">Uncharacterized protein</fullName>
    </submittedName>
</protein>
<dbReference type="AlphaFoldDB" id="A0A167WQJ0"/>
<dbReference type="Proteomes" id="UP000076532">
    <property type="component" value="Unassembled WGS sequence"/>
</dbReference>
<organism evidence="2 3">
    <name type="scientific">Athelia psychrophila</name>
    <dbReference type="NCBI Taxonomy" id="1759441"/>
    <lineage>
        <taxon>Eukaryota</taxon>
        <taxon>Fungi</taxon>
        <taxon>Dikarya</taxon>
        <taxon>Basidiomycota</taxon>
        <taxon>Agaricomycotina</taxon>
        <taxon>Agaricomycetes</taxon>
        <taxon>Agaricomycetidae</taxon>
        <taxon>Atheliales</taxon>
        <taxon>Atheliaceae</taxon>
        <taxon>Athelia</taxon>
    </lineage>
</organism>
<feature type="transmembrane region" description="Helical" evidence="1">
    <location>
        <begin position="35"/>
        <end position="55"/>
    </location>
</feature>